<feature type="domain" description="Disease resistance R13L4/SHOC-2-like LRR" evidence="4">
    <location>
        <begin position="82"/>
        <end position="183"/>
    </location>
</feature>
<dbReference type="SMART" id="SM00369">
    <property type="entry name" value="LRR_TYP"/>
    <property type="match status" value="5"/>
</dbReference>
<dbReference type="InterPro" id="IPR055414">
    <property type="entry name" value="LRR_R13L4/SHOC2-like"/>
</dbReference>
<dbReference type="Gene3D" id="3.80.10.10">
    <property type="entry name" value="Ribonuclease Inhibitor"/>
    <property type="match status" value="1"/>
</dbReference>
<dbReference type="Pfam" id="PF12799">
    <property type="entry name" value="LRR_4"/>
    <property type="match status" value="1"/>
</dbReference>
<accession>A0A7J7K0Z8</accession>
<dbReference type="PROSITE" id="PS51450">
    <property type="entry name" value="LRR"/>
    <property type="match status" value="1"/>
</dbReference>
<dbReference type="InterPro" id="IPR050216">
    <property type="entry name" value="LRR_domain-containing"/>
</dbReference>
<evidence type="ECO:0000313" key="6">
    <source>
        <dbReference type="Proteomes" id="UP000593567"/>
    </source>
</evidence>
<evidence type="ECO:0000256" key="2">
    <source>
        <dbReference type="ARBA" id="ARBA00022737"/>
    </source>
</evidence>
<reference evidence="5" key="1">
    <citation type="submission" date="2020-06" db="EMBL/GenBank/DDBJ databases">
        <title>Draft genome of Bugula neritina, a colonial animal packing powerful symbionts and potential medicines.</title>
        <authorList>
            <person name="Rayko M."/>
        </authorList>
    </citation>
    <scope>NUCLEOTIDE SEQUENCE [LARGE SCALE GENOMIC DNA]</scope>
    <source>
        <strain evidence="5">Kwan_BN1</strain>
    </source>
</reference>
<keyword evidence="2" id="KW-0677">Repeat</keyword>
<keyword evidence="6" id="KW-1185">Reference proteome</keyword>
<keyword evidence="1" id="KW-0433">Leucine-rich repeat</keyword>
<dbReference type="GO" id="GO:0005737">
    <property type="term" value="C:cytoplasm"/>
    <property type="evidence" value="ECO:0007669"/>
    <property type="project" value="TreeGrafter"/>
</dbReference>
<dbReference type="InterPro" id="IPR003591">
    <property type="entry name" value="Leu-rich_rpt_typical-subtyp"/>
</dbReference>
<evidence type="ECO:0000259" key="4">
    <source>
        <dbReference type="Pfam" id="PF23598"/>
    </source>
</evidence>
<dbReference type="SMART" id="SM00364">
    <property type="entry name" value="LRR_BAC"/>
    <property type="match status" value="4"/>
</dbReference>
<dbReference type="EMBL" id="VXIV02001558">
    <property type="protein sequence ID" value="KAF6031845.1"/>
    <property type="molecule type" value="Genomic_DNA"/>
</dbReference>
<dbReference type="PANTHER" id="PTHR48051:SF1">
    <property type="entry name" value="RAS SUPPRESSOR PROTEIN 1"/>
    <property type="match status" value="1"/>
</dbReference>
<dbReference type="SUPFAM" id="SSF52058">
    <property type="entry name" value="L domain-like"/>
    <property type="match status" value="1"/>
</dbReference>
<feature type="compositionally biased region" description="Basic residues" evidence="3">
    <location>
        <begin position="240"/>
        <end position="254"/>
    </location>
</feature>
<sequence>MSAKAKKLVEECAAEKHKTLDLVDRSISNIIDLPGFLNLQHVTSITLAHNKLSSLPASIANLVNLEVLNLFNNQLEELPTSLSSMPCLKQVLDLTYNNLNEKSLPGNFCQLETLRALYMADNDFEYLPTEIGQLQNLQILVLRDNELVALPKEIGDLIRLRELHIQGNRLTVLPPEFANLDLMGTKNVFKYEGNPWAPPIMEQLKKGLANMFDYIKSDTYKYLYGRRIAADAPPPPRSHDKSKKASRKGMKAKS</sequence>
<dbReference type="Proteomes" id="UP000593567">
    <property type="component" value="Unassembled WGS sequence"/>
</dbReference>
<dbReference type="AlphaFoldDB" id="A0A7J7K0Z8"/>
<proteinExistence type="predicted"/>
<dbReference type="PANTHER" id="PTHR48051">
    <property type="match status" value="1"/>
</dbReference>
<dbReference type="FunFam" id="3.80.10.10:FF:000034">
    <property type="entry name" value="Ras suppressor protein 1"/>
    <property type="match status" value="1"/>
</dbReference>
<dbReference type="Pfam" id="PF23598">
    <property type="entry name" value="LRR_14"/>
    <property type="match status" value="1"/>
</dbReference>
<dbReference type="InterPro" id="IPR032675">
    <property type="entry name" value="LRR_dom_sf"/>
</dbReference>
<dbReference type="OrthoDB" id="676979at2759"/>
<organism evidence="5 6">
    <name type="scientific">Bugula neritina</name>
    <name type="common">Brown bryozoan</name>
    <name type="synonym">Sertularia neritina</name>
    <dbReference type="NCBI Taxonomy" id="10212"/>
    <lineage>
        <taxon>Eukaryota</taxon>
        <taxon>Metazoa</taxon>
        <taxon>Spiralia</taxon>
        <taxon>Lophotrochozoa</taxon>
        <taxon>Bryozoa</taxon>
        <taxon>Gymnolaemata</taxon>
        <taxon>Cheilostomatida</taxon>
        <taxon>Flustrina</taxon>
        <taxon>Buguloidea</taxon>
        <taxon>Bugulidae</taxon>
        <taxon>Bugula</taxon>
    </lineage>
</organism>
<comment type="caution">
    <text evidence="5">The sequence shown here is derived from an EMBL/GenBank/DDBJ whole genome shotgun (WGS) entry which is preliminary data.</text>
</comment>
<feature type="region of interest" description="Disordered" evidence="3">
    <location>
        <begin position="229"/>
        <end position="254"/>
    </location>
</feature>
<dbReference type="InterPro" id="IPR025875">
    <property type="entry name" value="Leu-rich_rpt_4"/>
</dbReference>
<protein>
    <submittedName>
        <fullName evidence="5">RSU1</fullName>
    </submittedName>
</protein>
<evidence type="ECO:0000256" key="3">
    <source>
        <dbReference type="SAM" id="MobiDB-lite"/>
    </source>
</evidence>
<gene>
    <name evidence="5" type="ORF">EB796_009850</name>
</gene>
<evidence type="ECO:0000256" key="1">
    <source>
        <dbReference type="ARBA" id="ARBA00022614"/>
    </source>
</evidence>
<dbReference type="InterPro" id="IPR001611">
    <property type="entry name" value="Leu-rich_rpt"/>
</dbReference>
<evidence type="ECO:0000313" key="5">
    <source>
        <dbReference type="EMBL" id="KAF6031845.1"/>
    </source>
</evidence>
<name>A0A7J7K0Z8_BUGNE</name>